<protein>
    <submittedName>
        <fullName evidence="1">Unannotated protein</fullName>
    </submittedName>
</protein>
<organism evidence="1">
    <name type="scientific">freshwater metagenome</name>
    <dbReference type="NCBI Taxonomy" id="449393"/>
    <lineage>
        <taxon>unclassified sequences</taxon>
        <taxon>metagenomes</taxon>
        <taxon>ecological metagenomes</taxon>
    </lineage>
</organism>
<dbReference type="AlphaFoldDB" id="A0A6J6NGT7"/>
<name>A0A6J6NGT7_9ZZZZ</name>
<proteinExistence type="predicted"/>
<gene>
    <name evidence="1" type="ORF">UFOPK2310_01425</name>
</gene>
<dbReference type="EMBL" id="CAEZWW010000215">
    <property type="protein sequence ID" value="CAB4684168.1"/>
    <property type="molecule type" value="Genomic_DNA"/>
</dbReference>
<reference evidence="1" key="1">
    <citation type="submission" date="2020-05" db="EMBL/GenBank/DDBJ databases">
        <authorList>
            <person name="Chiriac C."/>
            <person name="Salcher M."/>
            <person name="Ghai R."/>
            <person name="Kavagutti S V."/>
        </authorList>
    </citation>
    <scope>NUCLEOTIDE SEQUENCE</scope>
</reference>
<evidence type="ECO:0000313" key="1">
    <source>
        <dbReference type="EMBL" id="CAB4684168.1"/>
    </source>
</evidence>
<sequence>MSAGTIIILPGGAAEFRSTLMWEIADLGGFAFSIHIPPVSIAPMSVLICAQLHELDPLGPLVVLAPASSVDFLPAVALAQRAAHRRVAAYYLIDPLTDPTGPEWPDAPVYLIQLTGTTISRLPELRGWQEIRANGIDELAAVLVSNADS</sequence>
<accession>A0A6J6NGT7</accession>